<dbReference type="InterPro" id="IPR045379">
    <property type="entry name" value="Crinkler_N"/>
</dbReference>
<dbReference type="AlphaFoldDB" id="A0A2N1MED6"/>
<evidence type="ECO:0000256" key="1">
    <source>
        <dbReference type="ARBA" id="ARBA00004340"/>
    </source>
</evidence>
<sequence>MSIITLSCLVERYQGKNTQAFANIDAKDIKLWKVNIFLEEENEKLTAVNTKINVNIKDELGGVELLPLLKISKHFTFQPADEHIHIIVQCPVEMKEVHCIATYGYKSVNFQWTVTQEMVTLKGFKKKLCEYFTFSDGTKNEYIVIGHIVGGTGLKRKFLTGKMRKKLDQTSSSFQSASDTVEIVAERKVIQFSADEDLLSIIWTVDPGYV</sequence>
<dbReference type="VEuPathDB" id="FungiDB:FUN_016532"/>
<feature type="domain" description="Crinkler effector protein N-terminal" evidence="4">
    <location>
        <begin position="14"/>
        <end position="89"/>
    </location>
</feature>
<evidence type="ECO:0000256" key="2">
    <source>
        <dbReference type="ARBA" id="ARBA00004613"/>
    </source>
</evidence>
<dbReference type="EMBL" id="LLXL01002768">
    <property type="protein sequence ID" value="PKK60007.1"/>
    <property type="molecule type" value="Genomic_DNA"/>
</dbReference>
<evidence type="ECO:0000256" key="3">
    <source>
        <dbReference type="ARBA" id="ARBA00022525"/>
    </source>
</evidence>
<proteinExistence type="predicted"/>
<dbReference type="Pfam" id="PF20147">
    <property type="entry name" value="Crinkler"/>
    <property type="match status" value="1"/>
</dbReference>
<dbReference type="Proteomes" id="UP000233469">
    <property type="component" value="Unassembled WGS sequence"/>
</dbReference>
<name>A0A2N1MED6_9GLOM</name>
<comment type="subcellular location">
    <subcellularLocation>
        <location evidence="1">Host cell</location>
    </subcellularLocation>
    <subcellularLocation>
        <location evidence="2">Secreted</location>
    </subcellularLocation>
</comment>
<keyword evidence="3" id="KW-0964">Secreted</keyword>
<evidence type="ECO:0000259" key="4">
    <source>
        <dbReference type="Pfam" id="PF20147"/>
    </source>
</evidence>
<dbReference type="VEuPathDB" id="FungiDB:RhiirFUN_005171"/>
<reference evidence="5 6" key="1">
    <citation type="submission" date="2016-04" db="EMBL/GenBank/DDBJ databases">
        <title>Genome analyses suggest a sexual origin of heterokaryosis in a supposedly ancient asexual fungus.</title>
        <authorList>
            <person name="Ropars J."/>
            <person name="Sedzielewska K."/>
            <person name="Noel J."/>
            <person name="Charron P."/>
            <person name="Farinelli L."/>
            <person name="Marton T."/>
            <person name="Kruger M."/>
            <person name="Pelin A."/>
            <person name="Brachmann A."/>
            <person name="Corradi N."/>
        </authorList>
    </citation>
    <scope>NUCLEOTIDE SEQUENCE [LARGE SCALE GENOMIC DNA]</scope>
    <source>
        <strain evidence="5 6">C2</strain>
    </source>
</reference>
<protein>
    <recommendedName>
        <fullName evidence="4">Crinkler effector protein N-terminal domain-containing protein</fullName>
    </recommendedName>
</protein>
<dbReference type="GO" id="GO:0043657">
    <property type="term" value="C:host cell"/>
    <property type="evidence" value="ECO:0007669"/>
    <property type="project" value="UniProtKB-SubCell"/>
</dbReference>
<reference evidence="5 6" key="2">
    <citation type="submission" date="2017-10" db="EMBL/GenBank/DDBJ databases">
        <title>Extensive intraspecific genome diversity in a model arbuscular mycorrhizal fungus.</title>
        <authorList>
            <person name="Chen E.C.H."/>
            <person name="Morin E."/>
            <person name="Baudet D."/>
            <person name="Noel J."/>
            <person name="Ndikumana S."/>
            <person name="Charron P."/>
            <person name="St-Onge C."/>
            <person name="Giorgi J."/>
            <person name="Grigoriev I.V."/>
            <person name="Roux C."/>
            <person name="Martin F.M."/>
            <person name="Corradi N."/>
        </authorList>
    </citation>
    <scope>NUCLEOTIDE SEQUENCE [LARGE SCALE GENOMIC DNA]</scope>
    <source>
        <strain evidence="5 6">C2</strain>
    </source>
</reference>
<gene>
    <name evidence="5" type="ORF">RhiirC2_793980</name>
</gene>
<organism evidence="5 6">
    <name type="scientific">Rhizophagus irregularis</name>
    <dbReference type="NCBI Taxonomy" id="588596"/>
    <lineage>
        <taxon>Eukaryota</taxon>
        <taxon>Fungi</taxon>
        <taxon>Fungi incertae sedis</taxon>
        <taxon>Mucoromycota</taxon>
        <taxon>Glomeromycotina</taxon>
        <taxon>Glomeromycetes</taxon>
        <taxon>Glomerales</taxon>
        <taxon>Glomeraceae</taxon>
        <taxon>Rhizophagus</taxon>
    </lineage>
</organism>
<evidence type="ECO:0000313" key="5">
    <source>
        <dbReference type="EMBL" id="PKK60007.1"/>
    </source>
</evidence>
<dbReference type="VEuPathDB" id="FungiDB:RhiirA1_468123"/>
<evidence type="ECO:0000313" key="6">
    <source>
        <dbReference type="Proteomes" id="UP000233469"/>
    </source>
</evidence>
<dbReference type="GO" id="GO:0005576">
    <property type="term" value="C:extracellular region"/>
    <property type="evidence" value="ECO:0007669"/>
    <property type="project" value="UniProtKB-SubCell"/>
</dbReference>
<comment type="caution">
    <text evidence="5">The sequence shown here is derived from an EMBL/GenBank/DDBJ whole genome shotgun (WGS) entry which is preliminary data.</text>
</comment>
<accession>A0A2N1MED6</accession>